<dbReference type="AlphaFoldDB" id="A0AAN5CLG1"/>
<evidence type="ECO:0000256" key="2">
    <source>
        <dbReference type="ARBA" id="ARBA00023163"/>
    </source>
</evidence>
<evidence type="ECO:0000259" key="4">
    <source>
        <dbReference type="PROSITE" id="PS51843"/>
    </source>
</evidence>
<keyword evidence="6" id="KW-1185">Reference proteome</keyword>
<keyword evidence="2" id="KW-0804">Transcription</keyword>
<name>A0AAN5CLG1_9BILA</name>
<dbReference type="InterPro" id="IPR000536">
    <property type="entry name" value="Nucl_hrmn_rcpt_lig-bd"/>
</dbReference>
<dbReference type="Pfam" id="PF00104">
    <property type="entry name" value="Hormone_recep"/>
    <property type="match status" value="1"/>
</dbReference>
<dbReference type="PANTHER" id="PTHR46011">
    <property type="entry name" value="NUCLEAR HORMONE RECEPTOR FAMILY MEMBER NHR-86-RELATED"/>
    <property type="match status" value="1"/>
</dbReference>
<accession>A0AAN5CLG1</accession>
<evidence type="ECO:0000313" key="6">
    <source>
        <dbReference type="Proteomes" id="UP001328107"/>
    </source>
</evidence>
<evidence type="ECO:0000313" key="5">
    <source>
        <dbReference type="EMBL" id="GMR46495.1"/>
    </source>
</evidence>
<feature type="domain" description="NR LBD" evidence="4">
    <location>
        <begin position="24"/>
        <end position="209"/>
    </location>
</feature>
<dbReference type="GO" id="GO:0005634">
    <property type="term" value="C:nucleus"/>
    <property type="evidence" value="ECO:0007669"/>
    <property type="project" value="TreeGrafter"/>
</dbReference>
<protein>
    <recommendedName>
        <fullName evidence="4">NR LBD domain-containing protein</fullName>
    </recommendedName>
</protein>
<keyword evidence="3" id="KW-0675">Receptor</keyword>
<dbReference type="InterPro" id="IPR035500">
    <property type="entry name" value="NHR-like_dom_sf"/>
</dbReference>
<dbReference type="Proteomes" id="UP001328107">
    <property type="component" value="Unassembled WGS sequence"/>
</dbReference>
<evidence type="ECO:0000256" key="3">
    <source>
        <dbReference type="ARBA" id="ARBA00023170"/>
    </source>
</evidence>
<gene>
    <name evidence="5" type="ORF">PMAYCL1PPCAC_16690</name>
</gene>
<feature type="non-terminal residue" evidence="5">
    <location>
        <position position="209"/>
    </location>
</feature>
<reference evidence="6" key="1">
    <citation type="submission" date="2022-10" db="EMBL/GenBank/DDBJ databases">
        <title>Genome assembly of Pristionchus species.</title>
        <authorList>
            <person name="Yoshida K."/>
            <person name="Sommer R.J."/>
        </authorList>
    </citation>
    <scope>NUCLEOTIDE SEQUENCE [LARGE SCALE GENOMIC DNA]</scope>
    <source>
        <strain evidence="6">RS5460</strain>
    </source>
</reference>
<dbReference type="SUPFAM" id="SSF48508">
    <property type="entry name" value="Nuclear receptor ligand-binding domain"/>
    <property type="match status" value="1"/>
</dbReference>
<dbReference type="EMBL" id="BTRK01000004">
    <property type="protein sequence ID" value="GMR46495.1"/>
    <property type="molecule type" value="Genomic_DNA"/>
</dbReference>
<proteinExistence type="predicted"/>
<feature type="non-terminal residue" evidence="5">
    <location>
        <position position="1"/>
    </location>
</feature>
<dbReference type="GO" id="GO:0003700">
    <property type="term" value="F:DNA-binding transcription factor activity"/>
    <property type="evidence" value="ECO:0007669"/>
    <property type="project" value="TreeGrafter"/>
</dbReference>
<evidence type="ECO:0000256" key="1">
    <source>
        <dbReference type="ARBA" id="ARBA00023015"/>
    </source>
</evidence>
<keyword evidence="1" id="KW-0805">Transcription regulation</keyword>
<dbReference type="PROSITE" id="PS51843">
    <property type="entry name" value="NR_LBD"/>
    <property type="match status" value="1"/>
</dbReference>
<sequence>ESVLSCRKCRLSRFEVVIRSGNIDDDALLSPVLSTNRRSVELNIRGIELDPEDACTENYLLFPCTYTSMDDGKKIQIAGLFKFIESIFPEFRILNANEQWLLIRNYYRTFHCLDSAFRVLRTFGKDSTVLFFGSYTNYLSWDCLDQFFSDCPDKSHIETAVKILPELFKKSLDMTSNVLNRSNISEEEFIALMGLAFWSLDRTCSRELS</sequence>
<dbReference type="PANTHER" id="PTHR46011:SF6">
    <property type="entry name" value="HIGH ZINC ACTIVATED NUCLEAR RECEPTOR PROTEIN"/>
    <property type="match status" value="1"/>
</dbReference>
<organism evidence="5 6">
    <name type="scientific">Pristionchus mayeri</name>
    <dbReference type="NCBI Taxonomy" id="1317129"/>
    <lineage>
        <taxon>Eukaryota</taxon>
        <taxon>Metazoa</taxon>
        <taxon>Ecdysozoa</taxon>
        <taxon>Nematoda</taxon>
        <taxon>Chromadorea</taxon>
        <taxon>Rhabditida</taxon>
        <taxon>Rhabditina</taxon>
        <taxon>Diplogasteromorpha</taxon>
        <taxon>Diplogasteroidea</taxon>
        <taxon>Neodiplogasteridae</taxon>
        <taxon>Pristionchus</taxon>
    </lineage>
</organism>
<comment type="caution">
    <text evidence="5">The sequence shown here is derived from an EMBL/GenBank/DDBJ whole genome shotgun (WGS) entry which is preliminary data.</text>
</comment>
<dbReference type="Gene3D" id="1.10.565.10">
    <property type="entry name" value="Retinoid X Receptor"/>
    <property type="match status" value="1"/>
</dbReference>